<proteinExistence type="inferred from homology"/>
<accession>A0A160VQK3</accession>
<evidence type="ECO:0000256" key="7">
    <source>
        <dbReference type="ARBA" id="ARBA00023010"/>
    </source>
</evidence>
<dbReference type="InterPro" id="IPR022813">
    <property type="entry name" value="SecD/SecF_arch_bac"/>
</dbReference>
<evidence type="ECO:0000256" key="8">
    <source>
        <dbReference type="ARBA" id="ARBA00023136"/>
    </source>
</evidence>
<comment type="caution">
    <text evidence="9">Lacks conserved residue(s) required for the propagation of feature annotation.</text>
</comment>
<evidence type="ECO:0000256" key="1">
    <source>
        <dbReference type="ARBA" id="ARBA00004651"/>
    </source>
</evidence>
<sequence length="508" mass="55847">MKKWKKLLFNGRVILLTFFLIISVVSLATRGLTFGLDISGGISITVKLEKPVDQQTMEQVRIALDQRLNALGVKDITIEPWGNQFVIVKVANVSEEEADQLVKTIERQGVFYAEFEGVIFATGKDILSVGSVNYDPRQGAWVVPFRISKEAAERFAELAKGKAGYPVDMFLDPPVNSTLVVSKEFYQALTSPEFMMGGDMTLAQRIEKAFNIKIIVYTNQTAKEIAKIAKGSEKVILVDVDGKLAEELKAMGLNVEVRTREKNEPMDDFVRRVLRLYGPYRVGEGLATGQPQTEVMISIGGSQNDIKARNDAQIVAVVLRSGSLPVKLSIERIDYISPKLGENFKRQVLIAGIAALLVVGAIVYLHYRRLKIAIPVMFTSFSEVLIILGIASIIRWNLDLPSIAGIIAAIGTGVDQQIVITDELLGEAMSGKRRIVKRSGVLKRMGRAFFIILASATTTIVAMSFLFKFFVGGLRGFAFTTILGVLIGILVTRPAYGEIAKVLIGEGR</sequence>
<keyword evidence="6 9" id="KW-1133">Transmembrane helix</keyword>
<keyword evidence="8 9" id="KW-0472">Membrane</keyword>
<feature type="domain" description="Protein export membrane protein SecD/SecF C-terminal" evidence="10">
    <location>
        <begin position="327"/>
        <end position="491"/>
    </location>
</feature>
<dbReference type="EMBL" id="LN999010">
    <property type="protein sequence ID" value="CUX77173.1"/>
    <property type="molecule type" value="Genomic_DNA"/>
</dbReference>
<dbReference type="HAMAP" id="MF_01463_A">
    <property type="entry name" value="SecD_A"/>
    <property type="match status" value="1"/>
</dbReference>
<dbReference type="GO" id="GO:0006605">
    <property type="term" value="P:protein targeting"/>
    <property type="evidence" value="ECO:0007669"/>
    <property type="project" value="UniProtKB-UniRule"/>
</dbReference>
<dbReference type="SUPFAM" id="SSF82866">
    <property type="entry name" value="Multidrug efflux transporter AcrB transmembrane domain"/>
    <property type="match status" value="1"/>
</dbReference>
<feature type="transmembrane region" description="Helical" evidence="9">
    <location>
        <begin position="473"/>
        <end position="491"/>
    </location>
</feature>
<keyword evidence="2 9" id="KW-0813">Transport</keyword>
<keyword evidence="7 9" id="KW-0811">Translocation</keyword>
<gene>
    <name evidence="9" type="primary">secD</name>
    <name evidence="11" type="ORF">A3L04_01985</name>
    <name evidence="12" type="ORF">CHITON_0394</name>
</gene>
<keyword evidence="5 9" id="KW-0653">Protein transport</keyword>
<dbReference type="Gene3D" id="3.30.70.3400">
    <property type="match status" value="1"/>
</dbReference>
<feature type="transmembrane region" description="Helical" evidence="9">
    <location>
        <begin position="348"/>
        <end position="365"/>
    </location>
</feature>
<dbReference type="Proteomes" id="UP000093069">
    <property type="component" value="Chromosome I"/>
</dbReference>
<evidence type="ECO:0000259" key="10">
    <source>
        <dbReference type="Pfam" id="PF02355"/>
    </source>
</evidence>
<evidence type="ECO:0000256" key="9">
    <source>
        <dbReference type="HAMAP-Rule" id="MF_01463"/>
    </source>
</evidence>
<organism evidence="12 13">
    <name type="scientific">Thermococcus chitonophagus</name>
    <dbReference type="NCBI Taxonomy" id="54262"/>
    <lineage>
        <taxon>Archaea</taxon>
        <taxon>Methanobacteriati</taxon>
        <taxon>Methanobacteriota</taxon>
        <taxon>Thermococci</taxon>
        <taxon>Thermococcales</taxon>
        <taxon>Thermococcaceae</taxon>
        <taxon>Thermococcus</taxon>
    </lineage>
</organism>
<comment type="function">
    <text evidence="9">Involved in protein export.</text>
</comment>
<keyword evidence="4 9" id="KW-0812">Transmembrane</keyword>
<dbReference type="GeneID" id="33321304"/>
<evidence type="ECO:0000256" key="3">
    <source>
        <dbReference type="ARBA" id="ARBA00022475"/>
    </source>
</evidence>
<protein>
    <recommendedName>
        <fullName evidence="9">Protein-export membrane protein SecD</fullName>
    </recommendedName>
</protein>
<comment type="similarity">
    <text evidence="9">Belongs to the SecD/SecF family. SecD subfamily.</text>
</comment>
<dbReference type="Pfam" id="PF07549">
    <property type="entry name" value="Sec_GG"/>
    <property type="match status" value="1"/>
</dbReference>
<dbReference type="PANTHER" id="PTHR30081:SF1">
    <property type="entry name" value="PROTEIN TRANSLOCASE SUBUNIT SECD"/>
    <property type="match status" value="1"/>
</dbReference>
<keyword evidence="14" id="KW-1185">Reference proteome</keyword>
<feature type="transmembrane region" description="Helical" evidence="9">
    <location>
        <begin position="372"/>
        <end position="394"/>
    </location>
</feature>
<dbReference type="NCBIfam" id="NF006216">
    <property type="entry name" value="PRK08343.1-2"/>
    <property type="match status" value="1"/>
</dbReference>
<dbReference type="Gene3D" id="1.20.1640.10">
    <property type="entry name" value="Multidrug efflux transporter AcrB transmembrane domain"/>
    <property type="match status" value="1"/>
</dbReference>
<evidence type="ECO:0000313" key="14">
    <source>
        <dbReference type="Proteomes" id="UP000250189"/>
    </source>
</evidence>
<evidence type="ECO:0000256" key="5">
    <source>
        <dbReference type="ARBA" id="ARBA00022927"/>
    </source>
</evidence>
<name>A0A160VQK3_9EURY</name>
<evidence type="ECO:0000313" key="13">
    <source>
        <dbReference type="Proteomes" id="UP000093069"/>
    </source>
</evidence>
<reference evidence="12" key="1">
    <citation type="submission" date="2016-01" db="EMBL/GenBank/DDBJ databases">
        <authorList>
            <person name="Oliw E.H."/>
        </authorList>
    </citation>
    <scope>NUCLEOTIDE SEQUENCE</scope>
    <source>
        <strain evidence="12">1</strain>
    </source>
</reference>
<dbReference type="OrthoDB" id="146638at2157"/>
<dbReference type="RefSeq" id="WP_068576251.1">
    <property type="nucleotide sequence ID" value="NZ_CP015193.1"/>
</dbReference>
<dbReference type="Proteomes" id="UP000250189">
    <property type="component" value="Chromosome"/>
</dbReference>
<dbReference type="PANTHER" id="PTHR30081">
    <property type="entry name" value="PROTEIN-EXPORT MEMBRANE PROTEIN SEC"/>
    <property type="match status" value="1"/>
</dbReference>
<dbReference type="KEGG" id="tch:CHITON_0394"/>
<dbReference type="EMBL" id="CP015193">
    <property type="protein sequence ID" value="ASJ15930.1"/>
    <property type="molecule type" value="Genomic_DNA"/>
</dbReference>
<evidence type="ECO:0000256" key="2">
    <source>
        <dbReference type="ARBA" id="ARBA00022448"/>
    </source>
</evidence>
<comment type="subunit">
    <text evidence="9">Part of the protein translocation apparatus. Forms a complex with SecF.</text>
</comment>
<keyword evidence="3 9" id="KW-1003">Cell membrane</keyword>
<reference evidence="13" key="2">
    <citation type="submission" date="2016-01" db="EMBL/GenBank/DDBJ databases">
        <authorList>
            <person name="Vorgias C.E."/>
        </authorList>
    </citation>
    <scope>NUCLEOTIDE SEQUENCE [LARGE SCALE GENOMIC DNA]</scope>
</reference>
<comment type="subcellular location">
    <subcellularLocation>
        <location evidence="1 9">Cell membrane</location>
        <topology evidence="1 9">Multi-pass membrane protein</topology>
    </subcellularLocation>
</comment>
<dbReference type="STRING" id="54262.CHITON_0394"/>
<dbReference type="InterPro" id="IPR048634">
    <property type="entry name" value="SecD_SecF_C"/>
</dbReference>
<evidence type="ECO:0000256" key="4">
    <source>
        <dbReference type="ARBA" id="ARBA00022692"/>
    </source>
</evidence>
<dbReference type="GO" id="GO:0005886">
    <property type="term" value="C:plasma membrane"/>
    <property type="evidence" value="ECO:0007669"/>
    <property type="project" value="UniProtKB-SubCell"/>
</dbReference>
<dbReference type="InterPro" id="IPR024912">
    <property type="entry name" value="SecD_arc"/>
</dbReference>
<dbReference type="InterPro" id="IPR022646">
    <property type="entry name" value="SecD/SecF_CS"/>
</dbReference>
<dbReference type="AlphaFoldDB" id="A0A160VQK3"/>
<evidence type="ECO:0000313" key="11">
    <source>
        <dbReference type="EMBL" id="ASJ15930.1"/>
    </source>
</evidence>
<feature type="transmembrane region" description="Helical" evidence="9">
    <location>
        <begin position="446"/>
        <end position="467"/>
    </location>
</feature>
<dbReference type="Pfam" id="PF02355">
    <property type="entry name" value="SecD_SecF_C"/>
    <property type="match status" value="1"/>
</dbReference>
<reference evidence="11 14" key="3">
    <citation type="submission" date="2016-04" db="EMBL/GenBank/DDBJ databases">
        <title>Complete genome sequence of Thermococcus chitonophagus type strain GC74.</title>
        <authorList>
            <person name="Oger P.M."/>
        </authorList>
    </citation>
    <scope>NUCLEOTIDE SEQUENCE [LARGE SCALE GENOMIC DNA]</scope>
    <source>
        <strain evidence="11 14">GC74</strain>
    </source>
</reference>
<evidence type="ECO:0000256" key="6">
    <source>
        <dbReference type="ARBA" id="ARBA00022989"/>
    </source>
</evidence>
<evidence type="ECO:0000313" key="12">
    <source>
        <dbReference type="EMBL" id="CUX77173.1"/>
    </source>
</evidence>
<dbReference type="GO" id="GO:0065002">
    <property type="term" value="P:intracellular protein transmembrane transport"/>
    <property type="evidence" value="ECO:0007669"/>
    <property type="project" value="UniProtKB-UniRule"/>
</dbReference>